<dbReference type="OrthoDB" id="306312at2157"/>
<gene>
    <name evidence="2" type="ORF">SAMN04487947_1921</name>
</gene>
<dbReference type="STRING" id="553469.SAMN04487947_1921"/>
<dbReference type="AlphaFoldDB" id="A0A1I6H0F3"/>
<name>A0A1I6H0F3_9EURY</name>
<dbReference type="RefSeq" id="WP_089806827.1">
    <property type="nucleotide sequence ID" value="NZ_FOYT01000001.1"/>
</dbReference>
<accession>A0A1I6H0F3</accession>
<organism evidence="2 3">
    <name type="scientific">Halogeometricum rufum</name>
    <dbReference type="NCBI Taxonomy" id="553469"/>
    <lineage>
        <taxon>Archaea</taxon>
        <taxon>Methanobacteriati</taxon>
        <taxon>Methanobacteriota</taxon>
        <taxon>Stenosarchaea group</taxon>
        <taxon>Halobacteria</taxon>
        <taxon>Halobacteriales</taxon>
        <taxon>Haloferacaceae</taxon>
        <taxon>Halogeometricum</taxon>
    </lineage>
</organism>
<reference evidence="3" key="1">
    <citation type="submission" date="2016-10" db="EMBL/GenBank/DDBJ databases">
        <authorList>
            <person name="Varghese N."/>
            <person name="Submissions S."/>
        </authorList>
    </citation>
    <scope>NUCLEOTIDE SEQUENCE [LARGE SCALE GENOMIC DNA]</scope>
    <source>
        <strain evidence="3">CGMCC 1.7736</strain>
    </source>
</reference>
<dbReference type="Pfam" id="PF25951">
    <property type="entry name" value="DUF7989"/>
    <property type="match status" value="1"/>
</dbReference>
<proteinExistence type="predicted"/>
<evidence type="ECO:0000256" key="1">
    <source>
        <dbReference type="SAM" id="MobiDB-lite"/>
    </source>
</evidence>
<keyword evidence="3" id="KW-1185">Reference proteome</keyword>
<dbReference type="Proteomes" id="UP000198531">
    <property type="component" value="Unassembled WGS sequence"/>
</dbReference>
<protein>
    <submittedName>
        <fullName evidence="2">Uncharacterized protein</fullName>
    </submittedName>
</protein>
<evidence type="ECO:0000313" key="2">
    <source>
        <dbReference type="EMBL" id="SFR47923.1"/>
    </source>
</evidence>
<feature type="region of interest" description="Disordered" evidence="1">
    <location>
        <begin position="1"/>
        <end position="74"/>
    </location>
</feature>
<dbReference type="EMBL" id="FOYT01000001">
    <property type="protein sequence ID" value="SFR47923.1"/>
    <property type="molecule type" value="Genomic_DNA"/>
</dbReference>
<sequence>MTDTDERTMGDVSHTNPHTEETFGYSFRRGPAMADGGETQAPSDEETMGDVDHTPREGDDVNDVWTRGHGDVDE</sequence>
<evidence type="ECO:0000313" key="3">
    <source>
        <dbReference type="Proteomes" id="UP000198531"/>
    </source>
</evidence>
<dbReference type="InterPro" id="IPR058742">
    <property type="entry name" value="DUF7989"/>
</dbReference>
<feature type="compositionally biased region" description="Basic and acidic residues" evidence="1">
    <location>
        <begin position="50"/>
        <end position="59"/>
    </location>
</feature>